<reference evidence="1" key="1">
    <citation type="journal article" date="2020" name="Stud. Mycol.">
        <title>101 Dothideomycetes genomes: a test case for predicting lifestyles and emergence of pathogens.</title>
        <authorList>
            <person name="Haridas S."/>
            <person name="Albert R."/>
            <person name="Binder M."/>
            <person name="Bloem J."/>
            <person name="Labutti K."/>
            <person name="Salamov A."/>
            <person name="Andreopoulos B."/>
            <person name="Baker S."/>
            <person name="Barry K."/>
            <person name="Bills G."/>
            <person name="Bluhm B."/>
            <person name="Cannon C."/>
            <person name="Castanera R."/>
            <person name="Culley D."/>
            <person name="Daum C."/>
            <person name="Ezra D."/>
            <person name="Gonzalez J."/>
            <person name="Henrissat B."/>
            <person name="Kuo A."/>
            <person name="Liang C."/>
            <person name="Lipzen A."/>
            <person name="Lutzoni F."/>
            <person name="Magnuson J."/>
            <person name="Mondo S."/>
            <person name="Nolan M."/>
            <person name="Ohm R."/>
            <person name="Pangilinan J."/>
            <person name="Park H.-J."/>
            <person name="Ramirez L."/>
            <person name="Alfaro M."/>
            <person name="Sun H."/>
            <person name="Tritt A."/>
            <person name="Yoshinaga Y."/>
            <person name="Zwiers L.-H."/>
            <person name="Turgeon B."/>
            <person name="Goodwin S."/>
            <person name="Spatafora J."/>
            <person name="Crous P."/>
            <person name="Grigoriev I."/>
        </authorList>
    </citation>
    <scope>NUCLEOTIDE SEQUENCE</scope>
    <source>
        <strain evidence="1">CBS 690.94</strain>
    </source>
</reference>
<dbReference type="AlphaFoldDB" id="A0A9P4P8X8"/>
<proteinExistence type="predicted"/>
<gene>
    <name evidence="1" type="ORF">P171DRAFT_490173</name>
</gene>
<name>A0A9P4P8X8_9PLEO</name>
<evidence type="ECO:0000313" key="1">
    <source>
        <dbReference type="EMBL" id="KAF2439472.1"/>
    </source>
</evidence>
<evidence type="ECO:0000313" key="2">
    <source>
        <dbReference type="Proteomes" id="UP000799764"/>
    </source>
</evidence>
<organism evidence="1 2">
    <name type="scientific">Karstenula rhodostoma CBS 690.94</name>
    <dbReference type="NCBI Taxonomy" id="1392251"/>
    <lineage>
        <taxon>Eukaryota</taxon>
        <taxon>Fungi</taxon>
        <taxon>Dikarya</taxon>
        <taxon>Ascomycota</taxon>
        <taxon>Pezizomycotina</taxon>
        <taxon>Dothideomycetes</taxon>
        <taxon>Pleosporomycetidae</taxon>
        <taxon>Pleosporales</taxon>
        <taxon>Massarineae</taxon>
        <taxon>Didymosphaeriaceae</taxon>
        <taxon>Karstenula</taxon>
    </lineage>
</organism>
<accession>A0A9P4P8X8</accession>
<comment type="caution">
    <text evidence="1">The sequence shown here is derived from an EMBL/GenBank/DDBJ whole genome shotgun (WGS) entry which is preliminary data.</text>
</comment>
<keyword evidence="2" id="KW-1185">Reference proteome</keyword>
<protein>
    <submittedName>
        <fullName evidence="1">Uncharacterized protein</fullName>
    </submittedName>
</protein>
<sequence>MSLERSRRFEVKTFADEMQEKWEKAKAMYARKVAKIPTRIFPGGSKPTIKEIFQVMDTRYDCDEQDLYDEQHVLYPVNIPPKYSLKGVLKHFSDIEADGFKPRKLLDHHHVVGYVWYWQLDQNHSFSRKHIQVLANVIVASIVGAGDADKKTHEWADRFVRAFMAYNNRNPDTSETEHFLGMWWRSNWDLIKFGRAKLELIKAKIREARSRIPNTPFHPFEYPELAKEQDRTAFLKNAGMWAIWWHLDNELTYNGLDTEFKGNAANAFLESNDMLEAFGSSSVSDGVPDYVSHAQFNKPFVKCLMEDIREDHPWKQTPEAADAARRKPWMDENDAVDLILGNKFDELIGGMQLQ</sequence>
<dbReference type="EMBL" id="MU001509">
    <property type="protein sequence ID" value="KAF2439472.1"/>
    <property type="molecule type" value="Genomic_DNA"/>
</dbReference>
<dbReference type="OrthoDB" id="3801165at2759"/>
<dbReference type="Proteomes" id="UP000799764">
    <property type="component" value="Unassembled WGS sequence"/>
</dbReference>